<sequence length="105" mass="11114">MTSVGNIWRDSTAAKPEPLHTLDLRQRVGDDVELYNAAGEGVSASGNGTSSSPRETTRAPSPGIIGVFFCEIDVVETGSLISLEKVEGNNVLTHVSRCERTQIGG</sequence>
<evidence type="ECO:0000256" key="1">
    <source>
        <dbReference type="SAM" id="MobiDB-lite"/>
    </source>
</evidence>
<proteinExistence type="predicted"/>
<reference evidence="2" key="2">
    <citation type="submission" date="2020-10" db="EMBL/GenBank/DDBJ databases">
        <authorList>
            <person name="Cooper E.A."/>
            <person name="Brenton Z.W."/>
            <person name="Flinn B.S."/>
            <person name="Jenkins J."/>
            <person name="Shu S."/>
            <person name="Flowers D."/>
            <person name="Luo F."/>
            <person name="Wang Y."/>
            <person name="Xia P."/>
            <person name="Barry K."/>
            <person name="Daum C."/>
            <person name="Lipzen A."/>
            <person name="Yoshinaga Y."/>
            <person name="Schmutz J."/>
            <person name="Saski C."/>
            <person name="Vermerris W."/>
            <person name="Kresovich S."/>
        </authorList>
    </citation>
    <scope>NUCLEOTIDE SEQUENCE</scope>
</reference>
<accession>A0A921U2Q0</accession>
<gene>
    <name evidence="2" type="ORF">BDA96_10G306700</name>
</gene>
<dbReference type="Proteomes" id="UP000807115">
    <property type="component" value="Chromosome 10"/>
</dbReference>
<dbReference type="AlphaFoldDB" id="A0A921U2Q0"/>
<protein>
    <submittedName>
        <fullName evidence="2">Uncharacterized protein</fullName>
    </submittedName>
</protein>
<dbReference type="EMBL" id="CM027689">
    <property type="protein sequence ID" value="KAG0515771.1"/>
    <property type="molecule type" value="Genomic_DNA"/>
</dbReference>
<comment type="caution">
    <text evidence="2">The sequence shown here is derived from an EMBL/GenBank/DDBJ whole genome shotgun (WGS) entry which is preliminary data.</text>
</comment>
<feature type="region of interest" description="Disordered" evidence="1">
    <location>
        <begin position="38"/>
        <end position="62"/>
    </location>
</feature>
<organism evidence="2 3">
    <name type="scientific">Sorghum bicolor</name>
    <name type="common">Sorghum</name>
    <name type="synonym">Sorghum vulgare</name>
    <dbReference type="NCBI Taxonomy" id="4558"/>
    <lineage>
        <taxon>Eukaryota</taxon>
        <taxon>Viridiplantae</taxon>
        <taxon>Streptophyta</taxon>
        <taxon>Embryophyta</taxon>
        <taxon>Tracheophyta</taxon>
        <taxon>Spermatophyta</taxon>
        <taxon>Magnoliopsida</taxon>
        <taxon>Liliopsida</taxon>
        <taxon>Poales</taxon>
        <taxon>Poaceae</taxon>
        <taxon>PACMAD clade</taxon>
        <taxon>Panicoideae</taxon>
        <taxon>Andropogonodae</taxon>
        <taxon>Andropogoneae</taxon>
        <taxon>Sorghinae</taxon>
        <taxon>Sorghum</taxon>
    </lineage>
</organism>
<name>A0A921U2Q0_SORBI</name>
<reference evidence="2" key="1">
    <citation type="journal article" date="2019" name="BMC Genomics">
        <title>A new reference genome for Sorghum bicolor reveals high levels of sequence similarity between sweet and grain genotypes: implications for the genetics of sugar metabolism.</title>
        <authorList>
            <person name="Cooper E.A."/>
            <person name="Brenton Z.W."/>
            <person name="Flinn B.S."/>
            <person name="Jenkins J."/>
            <person name="Shu S."/>
            <person name="Flowers D."/>
            <person name="Luo F."/>
            <person name="Wang Y."/>
            <person name="Xia P."/>
            <person name="Barry K."/>
            <person name="Daum C."/>
            <person name="Lipzen A."/>
            <person name="Yoshinaga Y."/>
            <person name="Schmutz J."/>
            <person name="Saski C."/>
            <person name="Vermerris W."/>
            <person name="Kresovich S."/>
        </authorList>
    </citation>
    <scope>NUCLEOTIDE SEQUENCE</scope>
</reference>
<evidence type="ECO:0000313" key="2">
    <source>
        <dbReference type="EMBL" id="KAG0515771.1"/>
    </source>
</evidence>
<feature type="compositionally biased region" description="Polar residues" evidence="1">
    <location>
        <begin position="44"/>
        <end position="54"/>
    </location>
</feature>
<evidence type="ECO:0000313" key="3">
    <source>
        <dbReference type="Proteomes" id="UP000807115"/>
    </source>
</evidence>